<keyword evidence="1 8" id="KW-0963">Cytoplasm</keyword>
<dbReference type="SUPFAM" id="SSF53633">
    <property type="entry name" value="Carbamate kinase-like"/>
    <property type="match status" value="1"/>
</dbReference>
<dbReference type="EC" id="2.7.2.11" evidence="8"/>
<feature type="domain" description="PUA" evidence="9">
    <location>
        <begin position="276"/>
        <end position="359"/>
    </location>
</feature>
<dbReference type="SUPFAM" id="SSF88697">
    <property type="entry name" value="PUA domain-like"/>
    <property type="match status" value="1"/>
</dbReference>
<evidence type="ECO:0000259" key="9">
    <source>
        <dbReference type="SMART" id="SM00359"/>
    </source>
</evidence>
<evidence type="ECO:0000256" key="8">
    <source>
        <dbReference type="HAMAP-Rule" id="MF_00456"/>
    </source>
</evidence>
<dbReference type="SMART" id="SM00359">
    <property type="entry name" value="PUA"/>
    <property type="match status" value="1"/>
</dbReference>
<dbReference type="GO" id="GO:0003723">
    <property type="term" value="F:RNA binding"/>
    <property type="evidence" value="ECO:0007669"/>
    <property type="project" value="InterPro"/>
</dbReference>
<dbReference type="GO" id="GO:0055129">
    <property type="term" value="P:L-proline biosynthetic process"/>
    <property type="evidence" value="ECO:0007669"/>
    <property type="project" value="UniProtKB-UniRule"/>
</dbReference>
<dbReference type="PANTHER" id="PTHR43654">
    <property type="entry name" value="GLUTAMATE 5-KINASE"/>
    <property type="match status" value="1"/>
</dbReference>
<comment type="subcellular location">
    <subcellularLocation>
        <location evidence="8">Cytoplasm</location>
    </subcellularLocation>
</comment>
<evidence type="ECO:0000256" key="1">
    <source>
        <dbReference type="ARBA" id="ARBA00022490"/>
    </source>
</evidence>
<dbReference type="InterPro" id="IPR019797">
    <property type="entry name" value="Glutamate_5-kinase_CS"/>
</dbReference>
<feature type="binding site" evidence="8">
    <location>
        <position position="136"/>
    </location>
    <ligand>
        <name>substrate</name>
    </ligand>
</feature>
<evidence type="ECO:0000256" key="7">
    <source>
        <dbReference type="ARBA" id="ARBA00022840"/>
    </source>
</evidence>
<dbReference type="PRINTS" id="PR00474">
    <property type="entry name" value="GLU5KINASE"/>
</dbReference>
<evidence type="ECO:0000256" key="3">
    <source>
        <dbReference type="ARBA" id="ARBA00022650"/>
    </source>
</evidence>
<dbReference type="STRING" id="1123010.SAMN02745724_00766"/>
<accession>A0A1I1G0R6</accession>
<reference evidence="10 11" key="1">
    <citation type="submission" date="2016-10" db="EMBL/GenBank/DDBJ databases">
        <authorList>
            <person name="de Groot N.N."/>
        </authorList>
    </citation>
    <scope>NUCLEOTIDE SEQUENCE [LARGE SCALE GENOMIC DNA]</scope>
    <source>
        <strain evidence="10 11">DSM 6059</strain>
    </source>
</reference>
<keyword evidence="7 8" id="KW-0067">ATP-binding</keyword>
<keyword evidence="2 8" id="KW-0028">Amino-acid biosynthesis</keyword>
<dbReference type="InterPro" id="IPR005715">
    <property type="entry name" value="Glu_5kinase/COase_Synthase"/>
</dbReference>
<dbReference type="InterPro" id="IPR041739">
    <property type="entry name" value="G5K_ProB"/>
</dbReference>
<evidence type="ECO:0000256" key="4">
    <source>
        <dbReference type="ARBA" id="ARBA00022679"/>
    </source>
</evidence>
<dbReference type="InterPro" id="IPR002478">
    <property type="entry name" value="PUA"/>
</dbReference>
<dbReference type="OrthoDB" id="9804434at2"/>
<evidence type="ECO:0000256" key="2">
    <source>
        <dbReference type="ARBA" id="ARBA00022605"/>
    </source>
</evidence>
<keyword evidence="5 8" id="KW-0547">Nucleotide-binding</keyword>
<dbReference type="PANTHER" id="PTHR43654:SF1">
    <property type="entry name" value="ISOPENTENYL PHOSPHATE KINASE"/>
    <property type="match status" value="1"/>
</dbReference>
<comment type="function">
    <text evidence="8">Catalyzes the transfer of a phosphate group to glutamate to form L-glutamate 5-phosphate.</text>
</comment>
<comment type="pathway">
    <text evidence="8">Amino-acid biosynthesis; L-proline biosynthesis; L-glutamate 5-semialdehyde from L-glutamate: step 1/2.</text>
</comment>
<comment type="catalytic activity">
    <reaction evidence="8">
        <text>L-glutamate + ATP = L-glutamyl 5-phosphate + ADP</text>
        <dbReference type="Rhea" id="RHEA:14877"/>
        <dbReference type="ChEBI" id="CHEBI:29985"/>
        <dbReference type="ChEBI" id="CHEBI:30616"/>
        <dbReference type="ChEBI" id="CHEBI:58274"/>
        <dbReference type="ChEBI" id="CHEBI:456216"/>
        <dbReference type="EC" id="2.7.2.11"/>
    </reaction>
</comment>
<dbReference type="EMBL" id="FOLO01000004">
    <property type="protein sequence ID" value="SFC05125.1"/>
    <property type="molecule type" value="Genomic_DNA"/>
</dbReference>
<evidence type="ECO:0000256" key="5">
    <source>
        <dbReference type="ARBA" id="ARBA00022741"/>
    </source>
</evidence>
<feature type="binding site" evidence="8">
    <location>
        <position position="148"/>
    </location>
    <ligand>
        <name>substrate</name>
    </ligand>
</feature>
<dbReference type="Gene3D" id="3.40.1160.10">
    <property type="entry name" value="Acetylglutamate kinase-like"/>
    <property type="match status" value="1"/>
</dbReference>
<keyword evidence="4 8" id="KW-0808">Transferase</keyword>
<dbReference type="PIRSF" id="PIRSF000729">
    <property type="entry name" value="GK"/>
    <property type="match status" value="1"/>
</dbReference>
<sequence length="378" mass="41089">MKKNKTIVVKLGTSVLTGNGYHLDTRHMVELVRQCALMMEQGHKIILVSSGAIAAGRSQLINHNENDNYDKDVLAAVGQSNLIQTWQTLFNLYNIPVGQMLLTRADLEDRERYLRAKHTLNSLLKHNILPIVNENDAVCIEEIKVGDNDNLSALTAILAQAKELYLLTDQPGLFSSDPRKNKDAQLISTVSKIDNELKSIAGGSGSDVGTGGMATKLEAAEIATRSGIEVIIAKGRQPNVIIDLANDKPVGTRFTVMDDIVEGRKQWLLAGPASNGCLVVDDGAQKAIFTTGSSLLAKGILDIKGQFNASELVEIKNVNNVTIARGISCYSSNDLLKIKGLHSENIEQKLGYLNGSAVIHRDDLVILDVNNIKQDLKC</sequence>
<dbReference type="InterPro" id="IPR001057">
    <property type="entry name" value="Glu/AcGlu_kinase"/>
</dbReference>
<dbReference type="InterPro" id="IPR001048">
    <property type="entry name" value="Asp/Glu/Uridylate_kinase"/>
</dbReference>
<feature type="binding site" evidence="8">
    <location>
        <begin position="168"/>
        <end position="169"/>
    </location>
    <ligand>
        <name>ATP</name>
        <dbReference type="ChEBI" id="CHEBI:30616"/>
    </ligand>
</feature>
<dbReference type="FunFam" id="3.40.1160.10:FF:000006">
    <property type="entry name" value="Glutamate 5-kinase"/>
    <property type="match status" value="1"/>
</dbReference>
<feature type="binding site" evidence="8">
    <location>
        <position position="10"/>
    </location>
    <ligand>
        <name>ATP</name>
        <dbReference type="ChEBI" id="CHEBI:30616"/>
    </ligand>
</feature>
<name>A0A1I1G0R6_9GAMM</name>
<keyword evidence="11" id="KW-1185">Reference proteome</keyword>
<keyword evidence="6 8" id="KW-0418">Kinase</keyword>
<dbReference type="InterPro" id="IPR011529">
    <property type="entry name" value="Glu_5kinase"/>
</dbReference>
<gene>
    <name evidence="8" type="primary">proB</name>
    <name evidence="10" type="ORF">SAMN02745724_00766</name>
</gene>
<dbReference type="GO" id="GO:0004349">
    <property type="term" value="F:glutamate 5-kinase activity"/>
    <property type="evidence" value="ECO:0007669"/>
    <property type="project" value="UniProtKB-UniRule"/>
</dbReference>
<dbReference type="PROSITE" id="PS00902">
    <property type="entry name" value="GLUTAMATE_5_KINASE"/>
    <property type="match status" value="1"/>
</dbReference>
<dbReference type="InterPro" id="IPR036974">
    <property type="entry name" value="PUA_sf"/>
</dbReference>
<organism evidence="10 11">
    <name type="scientific">Pseudoalteromonas denitrificans DSM 6059</name>
    <dbReference type="NCBI Taxonomy" id="1123010"/>
    <lineage>
        <taxon>Bacteria</taxon>
        <taxon>Pseudomonadati</taxon>
        <taxon>Pseudomonadota</taxon>
        <taxon>Gammaproteobacteria</taxon>
        <taxon>Alteromonadales</taxon>
        <taxon>Pseudoalteromonadaceae</taxon>
        <taxon>Pseudoalteromonas</taxon>
    </lineage>
</organism>
<feature type="binding site" evidence="8">
    <location>
        <position position="50"/>
    </location>
    <ligand>
        <name>substrate</name>
    </ligand>
</feature>
<comment type="similarity">
    <text evidence="8">Belongs to the glutamate 5-kinase family.</text>
</comment>
<evidence type="ECO:0000313" key="11">
    <source>
        <dbReference type="Proteomes" id="UP000198862"/>
    </source>
</evidence>
<dbReference type="PROSITE" id="PS50890">
    <property type="entry name" value="PUA"/>
    <property type="match status" value="1"/>
</dbReference>
<protein>
    <recommendedName>
        <fullName evidence="8">Glutamate 5-kinase</fullName>
        <ecNumber evidence="8">2.7.2.11</ecNumber>
    </recommendedName>
    <alternativeName>
        <fullName evidence="8">Gamma-glutamyl kinase</fullName>
        <shortName evidence="8">GK</shortName>
    </alternativeName>
</protein>
<dbReference type="CDD" id="cd21157">
    <property type="entry name" value="PUA_G5K"/>
    <property type="match status" value="1"/>
</dbReference>
<dbReference type="GO" id="GO:0005524">
    <property type="term" value="F:ATP binding"/>
    <property type="evidence" value="ECO:0007669"/>
    <property type="project" value="UniProtKB-KW"/>
</dbReference>
<dbReference type="HAMAP" id="MF_00456">
    <property type="entry name" value="ProB"/>
    <property type="match status" value="1"/>
</dbReference>
<dbReference type="NCBIfam" id="TIGR01027">
    <property type="entry name" value="proB"/>
    <property type="match status" value="1"/>
</dbReference>
<feature type="binding site" evidence="8">
    <location>
        <begin position="210"/>
        <end position="216"/>
    </location>
    <ligand>
        <name>ATP</name>
        <dbReference type="ChEBI" id="CHEBI:30616"/>
    </ligand>
</feature>
<proteinExistence type="inferred from homology"/>
<dbReference type="RefSeq" id="WP_091980128.1">
    <property type="nucleotide sequence ID" value="NZ_FOLO01000004.1"/>
</dbReference>
<evidence type="ECO:0000313" key="10">
    <source>
        <dbReference type="EMBL" id="SFC05125.1"/>
    </source>
</evidence>
<dbReference type="CDD" id="cd04242">
    <property type="entry name" value="AAK_G5K_ProB"/>
    <property type="match status" value="1"/>
</dbReference>
<dbReference type="AlphaFoldDB" id="A0A1I1G0R6"/>
<keyword evidence="3 8" id="KW-0641">Proline biosynthesis</keyword>
<dbReference type="InterPro" id="IPR036393">
    <property type="entry name" value="AceGlu_kinase-like_sf"/>
</dbReference>
<dbReference type="Proteomes" id="UP000198862">
    <property type="component" value="Unassembled WGS sequence"/>
</dbReference>
<dbReference type="Gene3D" id="2.30.130.10">
    <property type="entry name" value="PUA domain"/>
    <property type="match status" value="1"/>
</dbReference>
<dbReference type="GO" id="GO:0005829">
    <property type="term" value="C:cytosol"/>
    <property type="evidence" value="ECO:0007669"/>
    <property type="project" value="TreeGrafter"/>
</dbReference>
<dbReference type="UniPathway" id="UPA00098">
    <property type="reaction ID" value="UER00359"/>
</dbReference>
<evidence type="ECO:0000256" key="6">
    <source>
        <dbReference type="ARBA" id="ARBA00022777"/>
    </source>
</evidence>
<dbReference type="InterPro" id="IPR015947">
    <property type="entry name" value="PUA-like_sf"/>
</dbReference>
<dbReference type="Pfam" id="PF01472">
    <property type="entry name" value="PUA"/>
    <property type="match status" value="1"/>
</dbReference>
<dbReference type="Pfam" id="PF00696">
    <property type="entry name" value="AA_kinase"/>
    <property type="match status" value="1"/>
</dbReference>